<dbReference type="EMBL" id="FNFU01000022">
    <property type="protein sequence ID" value="SDK99939.1"/>
    <property type="molecule type" value="Genomic_DNA"/>
</dbReference>
<dbReference type="Pfam" id="PF04909">
    <property type="entry name" value="Amidohydro_2"/>
    <property type="match status" value="1"/>
</dbReference>
<dbReference type="OrthoDB" id="5450317at2"/>
<dbReference type="InterPro" id="IPR052350">
    <property type="entry name" value="Metallo-dep_Lactonases"/>
</dbReference>
<dbReference type="GO" id="GO:0016787">
    <property type="term" value="F:hydrolase activity"/>
    <property type="evidence" value="ECO:0007669"/>
    <property type="project" value="InterPro"/>
</dbReference>
<dbReference type="Proteomes" id="UP000198701">
    <property type="component" value="Unassembled WGS sequence"/>
</dbReference>
<dbReference type="SUPFAM" id="SSF51556">
    <property type="entry name" value="Metallo-dependent hydrolases"/>
    <property type="match status" value="1"/>
</dbReference>
<feature type="domain" description="Amidohydrolase-related" evidence="2">
    <location>
        <begin position="8"/>
        <end position="280"/>
    </location>
</feature>
<dbReference type="PANTHER" id="PTHR43569:SF2">
    <property type="entry name" value="AMIDOHYDROLASE-RELATED DOMAIN-CONTAINING PROTEIN"/>
    <property type="match status" value="1"/>
</dbReference>
<proteinExistence type="inferred from homology"/>
<name>A0A1G9GGX7_9MICO</name>
<protein>
    <submittedName>
        <fullName evidence="3">L-fuconolactonase</fullName>
    </submittedName>
</protein>
<evidence type="ECO:0000313" key="4">
    <source>
        <dbReference type="Proteomes" id="UP000198701"/>
    </source>
</evidence>
<dbReference type="InterPro" id="IPR006680">
    <property type="entry name" value="Amidohydro-rel"/>
</dbReference>
<evidence type="ECO:0000313" key="3">
    <source>
        <dbReference type="EMBL" id="SDK99939.1"/>
    </source>
</evidence>
<reference evidence="3 4" key="1">
    <citation type="submission" date="2016-10" db="EMBL/GenBank/DDBJ databases">
        <authorList>
            <person name="de Groot N.N."/>
        </authorList>
    </citation>
    <scope>NUCLEOTIDE SEQUENCE [LARGE SCALE GENOMIC DNA]</scope>
    <source>
        <strain evidence="3 4">CGMCC 1.5382</strain>
    </source>
</reference>
<comment type="similarity">
    <text evidence="1">Belongs to the metallo-dependent hydrolases superfamily.</text>
</comment>
<organism evidence="3 4">
    <name type="scientific">Cryobacterium psychrotolerans</name>
    <dbReference type="NCBI Taxonomy" id="386301"/>
    <lineage>
        <taxon>Bacteria</taxon>
        <taxon>Bacillati</taxon>
        <taxon>Actinomycetota</taxon>
        <taxon>Actinomycetes</taxon>
        <taxon>Micrococcales</taxon>
        <taxon>Microbacteriaceae</taxon>
        <taxon>Cryobacterium</taxon>
    </lineage>
</organism>
<keyword evidence="4" id="KW-1185">Reference proteome</keyword>
<accession>A0A1G9GGX7</accession>
<dbReference type="PANTHER" id="PTHR43569">
    <property type="entry name" value="AMIDOHYDROLASE"/>
    <property type="match status" value="1"/>
</dbReference>
<gene>
    <name evidence="3" type="ORF">SAMN05216282_1223</name>
</gene>
<evidence type="ECO:0000259" key="2">
    <source>
        <dbReference type="Pfam" id="PF04909"/>
    </source>
</evidence>
<dbReference type="InterPro" id="IPR032466">
    <property type="entry name" value="Metal_Hydrolase"/>
</dbReference>
<dbReference type="Gene3D" id="3.20.20.140">
    <property type="entry name" value="Metal-dependent hydrolases"/>
    <property type="match status" value="1"/>
</dbReference>
<evidence type="ECO:0000256" key="1">
    <source>
        <dbReference type="ARBA" id="ARBA00038310"/>
    </source>
</evidence>
<dbReference type="STRING" id="386301.SAMN05216282_1223"/>
<dbReference type="RefSeq" id="WP_092324739.1">
    <property type="nucleotide sequence ID" value="NZ_FNFU01000022.1"/>
</dbReference>
<sequence length="288" mass="31359">MSAEPRRIDAHLHLWDLAVSDYAWLGPEMGVLHASWSPEEAAAELEAAGMAGAVLVQAEDTEVDTQYLLDVASAHPWALGVVGWIRLDDPLAAGRDLDRWLQHPAFCGVRHLINDDPRADFLDRSSVRSSLAELARRGLPFDVHDAWPRHLGQTERLARDLPVLTLVIDHLGKPPRGRDGMEAWRTAVAGVAANPNTVAKLSGLHVTDAPFTADALRQVWDTALELFGPGRLMYGGDWPLTVPVGGYQPTWQVASELIGELAPAEQENILSGTATRVYGLPDAPPPRP</sequence>
<dbReference type="AlphaFoldDB" id="A0A1G9GGX7"/>